<comment type="caution">
    <text evidence="2">The sequence shown here is derived from an EMBL/GenBank/DDBJ whole genome shotgun (WGS) entry which is preliminary data.</text>
</comment>
<sequence length="113" mass="11913">MPLWDALGHDDGDRGAARQRPMGAPAVTDASAAVTDAVRVTGSAPVTDAASVTDAARCLGIVRDERGRVRQVWRCLMCDGAFAARAGAKTCSARCRQALRRAQMKTDVTDADP</sequence>
<proteinExistence type="predicted"/>
<organism evidence="2 3">
    <name type="scientific">Myceligenerans crystallogenes</name>
    <dbReference type="NCBI Taxonomy" id="316335"/>
    <lineage>
        <taxon>Bacteria</taxon>
        <taxon>Bacillati</taxon>
        <taxon>Actinomycetota</taxon>
        <taxon>Actinomycetes</taxon>
        <taxon>Micrococcales</taxon>
        <taxon>Promicromonosporaceae</taxon>
        <taxon>Myceligenerans</taxon>
    </lineage>
</organism>
<dbReference type="EMBL" id="BAAANL010000003">
    <property type="protein sequence ID" value="GAA1858888.1"/>
    <property type="molecule type" value="Genomic_DNA"/>
</dbReference>
<dbReference type="Proteomes" id="UP001501094">
    <property type="component" value="Unassembled WGS sequence"/>
</dbReference>
<protein>
    <recommendedName>
        <fullName evidence="4">CGNR zinc finger domain-containing protein</fullName>
    </recommendedName>
</protein>
<feature type="region of interest" description="Disordered" evidence="1">
    <location>
        <begin position="1"/>
        <end position="31"/>
    </location>
</feature>
<keyword evidence="3" id="KW-1185">Reference proteome</keyword>
<evidence type="ECO:0008006" key="4">
    <source>
        <dbReference type="Google" id="ProtNLM"/>
    </source>
</evidence>
<reference evidence="2 3" key="1">
    <citation type="journal article" date="2019" name="Int. J. Syst. Evol. Microbiol.">
        <title>The Global Catalogue of Microorganisms (GCM) 10K type strain sequencing project: providing services to taxonomists for standard genome sequencing and annotation.</title>
        <authorList>
            <consortium name="The Broad Institute Genomics Platform"/>
            <consortium name="The Broad Institute Genome Sequencing Center for Infectious Disease"/>
            <person name="Wu L."/>
            <person name="Ma J."/>
        </authorList>
    </citation>
    <scope>NUCLEOTIDE SEQUENCE [LARGE SCALE GENOMIC DNA]</scope>
    <source>
        <strain evidence="2 3">JCM 14326</strain>
    </source>
</reference>
<name>A0ABN2NDG2_9MICO</name>
<gene>
    <name evidence="2" type="ORF">GCM10009751_15410</name>
</gene>
<evidence type="ECO:0000313" key="2">
    <source>
        <dbReference type="EMBL" id="GAA1858888.1"/>
    </source>
</evidence>
<feature type="compositionally biased region" description="Basic and acidic residues" evidence="1">
    <location>
        <begin position="7"/>
        <end position="16"/>
    </location>
</feature>
<accession>A0ABN2NDG2</accession>
<evidence type="ECO:0000313" key="3">
    <source>
        <dbReference type="Proteomes" id="UP001501094"/>
    </source>
</evidence>
<evidence type="ECO:0000256" key="1">
    <source>
        <dbReference type="SAM" id="MobiDB-lite"/>
    </source>
</evidence>